<evidence type="ECO:0000256" key="8">
    <source>
        <dbReference type="ARBA" id="ARBA00023136"/>
    </source>
</evidence>
<evidence type="ECO:0000256" key="6">
    <source>
        <dbReference type="ARBA" id="ARBA00023053"/>
    </source>
</evidence>
<evidence type="ECO:0000256" key="5">
    <source>
        <dbReference type="ARBA" id="ARBA00022989"/>
    </source>
</evidence>
<keyword evidence="4 10" id="KW-0812">Transmembrane</keyword>
<keyword evidence="7" id="KW-0406">Ion transport</keyword>
<evidence type="ECO:0000256" key="7">
    <source>
        <dbReference type="ARBA" id="ARBA00023065"/>
    </source>
</evidence>
<keyword evidence="5 10" id="KW-1133">Transmembrane helix</keyword>
<feature type="transmembrane region" description="Helical" evidence="10">
    <location>
        <begin position="31"/>
        <end position="49"/>
    </location>
</feature>
<comment type="caution">
    <text evidence="12">The sequence shown here is derived from an EMBL/GenBank/DDBJ whole genome shotgun (WGS) entry which is preliminary data.</text>
</comment>
<dbReference type="InterPro" id="IPR006153">
    <property type="entry name" value="Cation/H_exchanger_TM"/>
</dbReference>
<evidence type="ECO:0000256" key="10">
    <source>
        <dbReference type="SAM" id="Phobius"/>
    </source>
</evidence>
<dbReference type="Pfam" id="PF00999">
    <property type="entry name" value="Na_H_Exchanger"/>
    <property type="match status" value="1"/>
</dbReference>
<gene>
    <name evidence="12" type="ORF">KQI82_06950</name>
</gene>
<dbReference type="RefSeq" id="WP_216632124.1">
    <property type="nucleotide sequence ID" value="NZ_JAHLQN010000001.1"/>
</dbReference>
<feature type="transmembrane region" description="Helical" evidence="10">
    <location>
        <begin position="6"/>
        <end position="24"/>
    </location>
</feature>
<feature type="domain" description="Cation/H+ exchanger transmembrane" evidence="11">
    <location>
        <begin position="14"/>
        <end position="383"/>
    </location>
</feature>
<evidence type="ECO:0000256" key="2">
    <source>
        <dbReference type="ARBA" id="ARBA00022448"/>
    </source>
</evidence>
<keyword evidence="8 10" id="KW-0472">Membrane</keyword>
<feature type="transmembrane region" description="Helical" evidence="10">
    <location>
        <begin position="155"/>
        <end position="177"/>
    </location>
</feature>
<proteinExistence type="predicted"/>
<feature type="transmembrane region" description="Helical" evidence="10">
    <location>
        <begin position="113"/>
        <end position="134"/>
    </location>
</feature>
<evidence type="ECO:0000256" key="3">
    <source>
        <dbReference type="ARBA" id="ARBA00022449"/>
    </source>
</evidence>
<feature type="transmembrane region" description="Helical" evidence="10">
    <location>
        <begin position="362"/>
        <end position="382"/>
    </location>
</feature>
<evidence type="ECO:0000259" key="11">
    <source>
        <dbReference type="Pfam" id="PF00999"/>
    </source>
</evidence>
<comment type="subcellular location">
    <subcellularLocation>
        <location evidence="1">Membrane</location>
        <topology evidence="1">Multi-pass membrane protein</topology>
    </subcellularLocation>
</comment>
<evidence type="ECO:0000256" key="1">
    <source>
        <dbReference type="ARBA" id="ARBA00004141"/>
    </source>
</evidence>
<keyword evidence="6" id="KW-0915">Sodium</keyword>
<dbReference type="Proteomes" id="UP000787672">
    <property type="component" value="Unassembled WGS sequence"/>
</dbReference>
<evidence type="ECO:0000256" key="9">
    <source>
        <dbReference type="ARBA" id="ARBA00023201"/>
    </source>
</evidence>
<reference evidence="12 13" key="1">
    <citation type="submission" date="2021-06" db="EMBL/GenBank/DDBJ databases">
        <authorList>
            <person name="Sun Q."/>
            <person name="Li D."/>
        </authorList>
    </citation>
    <scope>NUCLEOTIDE SEQUENCE [LARGE SCALE GENOMIC DNA]</scope>
    <source>
        <strain evidence="12 13">MSJ-2</strain>
    </source>
</reference>
<feature type="transmembrane region" description="Helical" evidence="10">
    <location>
        <begin position="220"/>
        <end position="236"/>
    </location>
</feature>
<keyword evidence="3" id="KW-0050">Antiport</keyword>
<name>A0ABS6F8Z3_9FIRM</name>
<evidence type="ECO:0000256" key="4">
    <source>
        <dbReference type="ARBA" id="ARBA00022692"/>
    </source>
</evidence>
<keyword evidence="13" id="KW-1185">Reference proteome</keyword>
<evidence type="ECO:0000313" key="13">
    <source>
        <dbReference type="Proteomes" id="UP000787672"/>
    </source>
</evidence>
<dbReference type="PANTHER" id="PTHR43562:SF3">
    <property type="entry name" value="SODIUM ION_PROTON EXCHANGER (EUROFUNG)"/>
    <property type="match status" value="1"/>
</dbReference>
<sequence length="430" mass="45956">MSYHYLLDLALIILSTKLLGLVTQRIQMPQVVGALLAGLILGPACLNILGETAFLTQLSEMGVIVLMFTAGLGTDVQELKHSGKAGFLVALLGVLVPLAMGTCLAWLAGRSGVIAYGGFLEAVFVGTILTATSVSITVETLRELGKLETTVGNTILAAALIDDVLGLIALTLVSSLAGSGESIALVLVKILLFFLFVAVVSLVVLWFFRWLVYCGKGKNLRRYPVLAFVLCLLMAYCSEEFFGVADITGAYAAGLMISCTPKAKYIESKFEPLSYLLLTPVFFAGIGINVQLPQMSGSMILFSLLLLVVSVLSKLVGCGLGARFCRFDKKESLQVGVGMVCRGEVALIVANRGLALGVLSSAMMTPVIITVIGGTILTPVLLKIAFRTPSKPEASSLLDHYQETEQLDYVSEQLLEENRKSLESGRKQTD</sequence>
<feature type="transmembrane region" description="Helical" evidence="10">
    <location>
        <begin position="183"/>
        <end position="208"/>
    </location>
</feature>
<dbReference type="PANTHER" id="PTHR43562">
    <property type="entry name" value="NAPA-TYPE SODIUM/HYDROGEN ANTIPORTER"/>
    <property type="match status" value="1"/>
</dbReference>
<keyword evidence="2" id="KW-0813">Transport</keyword>
<dbReference type="EMBL" id="JAHLQN010000001">
    <property type="protein sequence ID" value="MBU5626652.1"/>
    <property type="molecule type" value="Genomic_DNA"/>
</dbReference>
<feature type="transmembrane region" description="Helical" evidence="10">
    <location>
        <begin position="85"/>
        <end position="107"/>
    </location>
</feature>
<evidence type="ECO:0000313" key="12">
    <source>
        <dbReference type="EMBL" id="MBU5626652.1"/>
    </source>
</evidence>
<organism evidence="12 13">
    <name type="scientific">Dysosmobacter acutus</name>
    <dbReference type="NCBI Taxonomy" id="2841504"/>
    <lineage>
        <taxon>Bacteria</taxon>
        <taxon>Bacillati</taxon>
        <taxon>Bacillota</taxon>
        <taxon>Clostridia</taxon>
        <taxon>Eubacteriales</taxon>
        <taxon>Oscillospiraceae</taxon>
        <taxon>Dysosmobacter</taxon>
    </lineage>
</organism>
<feature type="transmembrane region" description="Helical" evidence="10">
    <location>
        <begin position="273"/>
        <end position="292"/>
    </location>
</feature>
<protein>
    <submittedName>
        <fullName evidence="12">Cation:proton antiporter</fullName>
    </submittedName>
</protein>
<keyword evidence="9" id="KW-0739">Sodium transport</keyword>
<feature type="transmembrane region" description="Helical" evidence="10">
    <location>
        <begin position="298"/>
        <end position="320"/>
    </location>
</feature>
<accession>A0ABS6F8Z3</accession>